<dbReference type="Proteomes" id="UP000434475">
    <property type="component" value="Unassembled WGS sequence"/>
</dbReference>
<dbReference type="AlphaFoldDB" id="A0A174J1Y7"/>
<accession>A0A174J1Y7</accession>
<dbReference type="Proteomes" id="UP000095746">
    <property type="component" value="Unassembled WGS sequence"/>
</dbReference>
<dbReference type="RefSeq" id="WP_155857074.1">
    <property type="nucleotide sequence ID" value="NZ_BAABXT010000001.1"/>
</dbReference>
<evidence type="ECO:0000313" key="3">
    <source>
        <dbReference type="EMBL" id="MDB7908358.1"/>
    </source>
</evidence>
<name>A0A174J1Y7_FLAPL</name>
<evidence type="ECO:0000313" key="2">
    <source>
        <dbReference type="EMBL" id="CUO93723.1"/>
    </source>
</evidence>
<gene>
    <name evidence="2" type="ORF">ERS852411_02412</name>
    <name evidence="5" type="ORF">GKE97_26575</name>
    <name evidence="3" type="ORF">PND83_20435</name>
    <name evidence="4" type="ORF">PNE06_19495</name>
</gene>
<evidence type="ECO:0000313" key="4">
    <source>
        <dbReference type="EMBL" id="MDB7935274.1"/>
    </source>
</evidence>
<organism evidence="2 6">
    <name type="scientific">Flavonifractor plautii</name>
    <name type="common">Fusobacterium plautii</name>
    <dbReference type="NCBI Taxonomy" id="292800"/>
    <lineage>
        <taxon>Bacteria</taxon>
        <taxon>Bacillati</taxon>
        <taxon>Bacillota</taxon>
        <taxon>Clostridia</taxon>
        <taxon>Eubacteriales</taxon>
        <taxon>Oscillospiraceae</taxon>
        <taxon>Flavonifractor</taxon>
    </lineage>
</organism>
<evidence type="ECO:0000313" key="5">
    <source>
        <dbReference type="EMBL" id="MSB23009.1"/>
    </source>
</evidence>
<evidence type="ECO:0000256" key="1">
    <source>
        <dbReference type="SAM" id="SignalP"/>
    </source>
</evidence>
<keyword evidence="1" id="KW-0732">Signal</keyword>
<dbReference type="Proteomes" id="UP001211173">
    <property type="component" value="Unassembled WGS sequence"/>
</dbReference>
<evidence type="ECO:0000313" key="7">
    <source>
        <dbReference type="Proteomes" id="UP000434475"/>
    </source>
</evidence>
<reference evidence="2 6" key="1">
    <citation type="submission" date="2015-09" db="EMBL/GenBank/DDBJ databases">
        <authorList>
            <consortium name="Pathogen Informatics"/>
        </authorList>
    </citation>
    <scope>NUCLEOTIDE SEQUENCE [LARGE SCALE GENOMIC DNA]</scope>
    <source>
        <strain evidence="2 6">2789STDY5608854</strain>
    </source>
</reference>
<feature type="signal peptide" evidence="1">
    <location>
        <begin position="1"/>
        <end position="21"/>
    </location>
</feature>
<dbReference type="EMBL" id="CYZT01000211">
    <property type="protein sequence ID" value="CUO93723.1"/>
    <property type="molecule type" value="Genomic_DNA"/>
</dbReference>
<protein>
    <submittedName>
        <fullName evidence="2">Uncharacterized protein</fullName>
    </submittedName>
</protein>
<proteinExistence type="predicted"/>
<evidence type="ECO:0000313" key="6">
    <source>
        <dbReference type="Proteomes" id="UP000095746"/>
    </source>
</evidence>
<reference evidence="3" key="3">
    <citation type="submission" date="2023-01" db="EMBL/GenBank/DDBJ databases">
        <title>Human gut microbiome strain richness.</title>
        <authorList>
            <person name="Chen-Liaw A."/>
        </authorList>
    </citation>
    <scope>NUCLEOTIDE SEQUENCE</scope>
    <source>
        <strain evidence="4">1001287st1_F4_1001285I_161205</strain>
        <strain evidence="3">2225st1_A6_2225SCRN_200828</strain>
    </source>
</reference>
<reference evidence="5 7" key="2">
    <citation type="journal article" date="2019" name="Nat. Med.">
        <title>A library of human gut bacterial isolates paired with longitudinal multiomics data enables mechanistic microbiome research.</title>
        <authorList>
            <person name="Poyet M."/>
            <person name="Groussin M."/>
            <person name="Gibbons S.M."/>
            <person name="Avila-Pacheco J."/>
            <person name="Jiang X."/>
            <person name="Kearney S.M."/>
            <person name="Perrotta A.R."/>
            <person name="Berdy B."/>
            <person name="Zhao S."/>
            <person name="Lieberman T.D."/>
            <person name="Swanson P.K."/>
            <person name="Smith M."/>
            <person name="Roesemann S."/>
            <person name="Alexander J.E."/>
            <person name="Rich S.A."/>
            <person name="Livny J."/>
            <person name="Vlamakis H."/>
            <person name="Clish C."/>
            <person name="Bullock K."/>
            <person name="Deik A."/>
            <person name="Scott J."/>
            <person name="Pierce K.A."/>
            <person name="Xavier R.J."/>
            <person name="Alm E.J."/>
        </authorList>
    </citation>
    <scope>NUCLEOTIDE SEQUENCE [LARGE SCALE GENOMIC DNA]</scope>
    <source>
        <strain evidence="5 7">BIOML-A2</strain>
    </source>
</reference>
<feature type="chain" id="PRO_5042683212" evidence="1">
    <location>
        <begin position="22"/>
        <end position="141"/>
    </location>
</feature>
<dbReference type="EMBL" id="WKPR01000066">
    <property type="protein sequence ID" value="MSB23009.1"/>
    <property type="molecule type" value="Genomic_DNA"/>
</dbReference>
<dbReference type="EMBL" id="JAQLWV010000040">
    <property type="protein sequence ID" value="MDB7935274.1"/>
    <property type="molecule type" value="Genomic_DNA"/>
</dbReference>
<sequence>MKRICASFLAIVMLFATYGYASAVNVTSSRASLTLSRYFAEALTGSGRGEIIISYDVKSSKIATSVGVESIVFYTEDGDYVTSVSGSTRNGLVKTNNDNNAGDFKYDLPSGKYYYAEVTVFARVGSDYDSRTVTTSTVWVR</sequence>
<dbReference type="EMBL" id="JAQLWO010000031">
    <property type="protein sequence ID" value="MDB7908358.1"/>
    <property type="molecule type" value="Genomic_DNA"/>
</dbReference>
<dbReference type="Proteomes" id="UP001211006">
    <property type="component" value="Unassembled WGS sequence"/>
</dbReference>